<dbReference type="GO" id="GO:0009610">
    <property type="term" value="P:response to symbiotic fungus"/>
    <property type="evidence" value="ECO:0007669"/>
    <property type="project" value="UniProtKB-ARBA"/>
</dbReference>
<keyword evidence="3" id="KW-0812">Transmembrane</keyword>
<dbReference type="EMBL" id="PSQE01000003">
    <property type="protein sequence ID" value="RHN67185.1"/>
    <property type="molecule type" value="Genomic_DNA"/>
</dbReference>
<sequence>MCHQPACSFTTHQYYQNLSKYIIMSIIMSSKLPFYFLSVSVIVALLLATTEPVTSQKTTSFDFQKFTSGQSDLIMQGSTEIFSNGIMALTNPSKPNIGRVLYSNPVPIWDSTTGHVASFVASFSFTVEDIQDYNKADGVIFFLAPQDTVIPPNSGGSNLGVVDAQNAFNQFVGVEFDSYANQYDPKYPHIGIDVNSVISSRTTPWNRVSGSLVKVSIIYDSLSNTLSVAATDNNGQISTVAHAVDLKAVLPQNVRVGLSATVTSGGRQLQNIHSWHESPQFWGSYFRIKPIGGPYDFGRLVFYIFFILTVITVLYFLQGIRALDFEKCSPCRQCSGEHCSIQRHCSSINTVHACTLFTTGKKTPNCSLLFFELLGSKNEGDEQT</sequence>
<dbReference type="InterPro" id="IPR050258">
    <property type="entry name" value="Leguminous_Lectin"/>
</dbReference>
<dbReference type="Pfam" id="PF00139">
    <property type="entry name" value="Lectin_legB"/>
    <property type="match status" value="1"/>
</dbReference>
<evidence type="ECO:0000256" key="1">
    <source>
        <dbReference type="ARBA" id="ARBA00007606"/>
    </source>
</evidence>
<feature type="domain" description="Legume lectin" evidence="4">
    <location>
        <begin position="59"/>
        <end position="276"/>
    </location>
</feature>
<keyword evidence="3" id="KW-1133">Transmembrane helix</keyword>
<organism evidence="5">
    <name type="scientific">Medicago truncatula</name>
    <name type="common">Barrel medic</name>
    <name type="synonym">Medicago tribuloides</name>
    <dbReference type="NCBI Taxonomy" id="3880"/>
    <lineage>
        <taxon>Eukaryota</taxon>
        <taxon>Viridiplantae</taxon>
        <taxon>Streptophyta</taxon>
        <taxon>Embryophyta</taxon>
        <taxon>Tracheophyta</taxon>
        <taxon>Spermatophyta</taxon>
        <taxon>Magnoliopsida</taxon>
        <taxon>eudicotyledons</taxon>
        <taxon>Gunneridae</taxon>
        <taxon>Pentapetalae</taxon>
        <taxon>rosids</taxon>
        <taxon>fabids</taxon>
        <taxon>Fabales</taxon>
        <taxon>Fabaceae</taxon>
        <taxon>Papilionoideae</taxon>
        <taxon>50 kb inversion clade</taxon>
        <taxon>NPAAA clade</taxon>
        <taxon>Hologalegina</taxon>
        <taxon>IRL clade</taxon>
        <taxon>Trifolieae</taxon>
        <taxon>Medicago</taxon>
    </lineage>
</organism>
<comment type="similarity">
    <text evidence="1">Belongs to the leguminous lectin family.</text>
</comment>
<dbReference type="Proteomes" id="UP000265566">
    <property type="component" value="Chromosome 3"/>
</dbReference>
<feature type="transmembrane region" description="Helical" evidence="3">
    <location>
        <begin position="300"/>
        <end position="317"/>
    </location>
</feature>
<dbReference type="GO" id="GO:0030246">
    <property type="term" value="F:carbohydrate binding"/>
    <property type="evidence" value="ECO:0007669"/>
    <property type="project" value="UniProtKB-KW"/>
</dbReference>
<keyword evidence="3" id="KW-0472">Membrane</keyword>
<dbReference type="Gene3D" id="2.60.120.200">
    <property type="match status" value="1"/>
</dbReference>
<dbReference type="InterPro" id="IPR001220">
    <property type="entry name" value="Legume_lectin_dom"/>
</dbReference>
<gene>
    <name evidence="5" type="ORF">MtrunA17_Chr3g0100011</name>
</gene>
<evidence type="ECO:0000313" key="5">
    <source>
        <dbReference type="EMBL" id="RHN67185.1"/>
    </source>
</evidence>
<dbReference type="PANTHER" id="PTHR32401:SF49">
    <property type="entry name" value="OS10G0129200 PROTEIN"/>
    <property type="match status" value="1"/>
</dbReference>
<dbReference type="SUPFAM" id="SSF49899">
    <property type="entry name" value="Concanavalin A-like lectins/glucanases"/>
    <property type="match status" value="1"/>
</dbReference>
<dbReference type="InterPro" id="IPR013320">
    <property type="entry name" value="ConA-like_dom_sf"/>
</dbReference>
<name>A0A396ITA6_MEDTR</name>
<dbReference type="InterPro" id="IPR019825">
    <property type="entry name" value="Lectin_legB_Mn/Ca_BS"/>
</dbReference>
<dbReference type="Gramene" id="rna15342">
    <property type="protein sequence ID" value="RHN67185.1"/>
    <property type="gene ID" value="gene15342"/>
</dbReference>
<protein>
    <submittedName>
        <fullName evidence="5">Putative concanavalin A-like lectin/glucanase domain-containing protein</fullName>
    </submittedName>
</protein>
<feature type="transmembrane region" description="Helical" evidence="3">
    <location>
        <begin position="32"/>
        <end position="50"/>
    </location>
</feature>
<proteinExistence type="inferred from homology"/>
<evidence type="ECO:0000256" key="2">
    <source>
        <dbReference type="ARBA" id="ARBA00022734"/>
    </source>
</evidence>
<evidence type="ECO:0000259" key="4">
    <source>
        <dbReference type="Pfam" id="PF00139"/>
    </source>
</evidence>
<comment type="caution">
    <text evidence="5">The sequence shown here is derived from an EMBL/GenBank/DDBJ whole genome shotgun (WGS) entry which is preliminary data.</text>
</comment>
<keyword evidence="2 5" id="KW-0430">Lectin</keyword>
<dbReference type="PANTHER" id="PTHR32401">
    <property type="entry name" value="CONCANAVALIN A-LIKE LECTIN FAMILY PROTEIN"/>
    <property type="match status" value="1"/>
</dbReference>
<evidence type="ECO:0000256" key="3">
    <source>
        <dbReference type="SAM" id="Phobius"/>
    </source>
</evidence>
<dbReference type="CDD" id="cd06899">
    <property type="entry name" value="lectin_legume_LecRK_Arcelin_ConA"/>
    <property type="match status" value="1"/>
</dbReference>
<dbReference type="PROSITE" id="PS00307">
    <property type="entry name" value="LECTIN_LEGUME_BETA"/>
    <property type="match status" value="1"/>
</dbReference>
<reference evidence="5" key="1">
    <citation type="journal article" date="2018" name="Nat. Plants">
        <title>Whole-genome landscape of Medicago truncatula symbiotic genes.</title>
        <authorList>
            <person name="Pecrix Y."/>
            <person name="Gamas P."/>
            <person name="Carrere S."/>
        </authorList>
    </citation>
    <scope>NUCLEOTIDE SEQUENCE</scope>
    <source>
        <tissue evidence="5">Leaves</tissue>
    </source>
</reference>
<dbReference type="AlphaFoldDB" id="A0A396ITA6"/>
<accession>A0A396ITA6</accession>